<dbReference type="PRINTS" id="PR00081">
    <property type="entry name" value="GDHRDH"/>
</dbReference>
<dbReference type="NCBIfam" id="NF005559">
    <property type="entry name" value="PRK07231.1"/>
    <property type="match status" value="1"/>
</dbReference>
<evidence type="ECO:0000256" key="2">
    <source>
        <dbReference type="ARBA" id="ARBA00023002"/>
    </source>
</evidence>
<evidence type="ECO:0000256" key="1">
    <source>
        <dbReference type="ARBA" id="ARBA00006484"/>
    </source>
</evidence>
<dbReference type="AlphaFoldDB" id="A0A932HZN8"/>
<dbReference type="InterPro" id="IPR020904">
    <property type="entry name" value="Sc_DH/Rdtase_CS"/>
</dbReference>
<organism evidence="3 4">
    <name type="scientific">Tectimicrobiota bacterium</name>
    <dbReference type="NCBI Taxonomy" id="2528274"/>
    <lineage>
        <taxon>Bacteria</taxon>
        <taxon>Pseudomonadati</taxon>
        <taxon>Nitrospinota/Tectimicrobiota group</taxon>
        <taxon>Candidatus Tectimicrobiota</taxon>
    </lineage>
</organism>
<reference evidence="3" key="1">
    <citation type="submission" date="2020-07" db="EMBL/GenBank/DDBJ databases">
        <title>Huge and variable diversity of episymbiotic CPR bacteria and DPANN archaea in groundwater ecosystems.</title>
        <authorList>
            <person name="He C.Y."/>
            <person name="Keren R."/>
            <person name="Whittaker M."/>
            <person name="Farag I.F."/>
            <person name="Doudna J."/>
            <person name="Cate J.H.D."/>
            <person name="Banfield J.F."/>
        </authorList>
    </citation>
    <scope>NUCLEOTIDE SEQUENCE</scope>
    <source>
        <strain evidence="3">NC_groundwater_763_Ag_S-0.2um_68_21</strain>
    </source>
</reference>
<dbReference type="PRINTS" id="PR00080">
    <property type="entry name" value="SDRFAMILY"/>
</dbReference>
<dbReference type="PANTHER" id="PTHR43639:SF1">
    <property type="entry name" value="SHORT-CHAIN DEHYDROGENASE_REDUCTASE FAMILY PROTEIN"/>
    <property type="match status" value="1"/>
</dbReference>
<dbReference type="PANTHER" id="PTHR43639">
    <property type="entry name" value="OXIDOREDUCTASE, SHORT-CHAIN DEHYDROGENASE/REDUCTASE FAMILY (AFU_ORTHOLOGUE AFUA_5G02870)"/>
    <property type="match status" value="1"/>
</dbReference>
<keyword evidence="2" id="KW-0560">Oxidoreductase</keyword>
<dbReference type="InterPro" id="IPR036291">
    <property type="entry name" value="NAD(P)-bd_dom_sf"/>
</dbReference>
<accession>A0A932HZN8</accession>
<dbReference type="SUPFAM" id="SSF51735">
    <property type="entry name" value="NAD(P)-binding Rossmann-fold domains"/>
    <property type="match status" value="1"/>
</dbReference>
<comment type="caution">
    <text evidence="3">The sequence shown here is derived from an EMBL/GenBank/DDBJ whole genome shotgun (WGS) entry which is preliminary data.</text>
</comment>
<dbReference type="PROSITE" id="PS00061">
    <property type="entry name" value="ADH_SHORT"/>
    <property type="match status" value="1"/>
</dbReference>
<dbReference type="FunFam" id="3.40.50.720:FF:000084">
    <property type="entry name" value="Short-chain dehydrogenase reductase"/>
    <property type="match status" value="1"/>
</dbReference>
<comment type="similarity">
    <text evidence="1">Belongs to the short-chain dehydrogenases/reductases (SDR) family.</text>
</comment>
<dbReference type="Proteomes" id="UP000782312">
    <property type="component" value="Unassembled WGS sequence"/>
</dbReference>
<protein>
    <submittedName>
        <fullName evidence="3">SDR family oxidoreductase</fullName>
    </submittedName>
</protein>
<dbReference type="Gene3D" id="3.40.50.720">
    <property type="entry name" value="NAD(P)-binding Rossmann-like Domain"/>
    <property type="match status" value="1"/>
</dbReference>
<dbReference type="InterPro" id="IPR002347">
    <property type="entry name" value="SDR_fam"/>
</dbReference>
<dbReference type="EMBL" id="JACPUR010000035">
    <property type="protein sequence ID" value="MBI3128684.1"/>
    <property type="molecule type" value="Genomic_DNA"/>
</dbReference>
<proteinExistence type="inferred from homology"/>
<evidence type="ECO:0000313" key="4">
    <source>
        <dbReference type="Proteomes" id="UP000782312"/>
    </source>
</evidence>
<evidence type="ECO:0000313" key="3">
    <source>
        <dbReference type="EMBL" id="MBI3128684.1"/>
    </source>
</evidence>
<dbReference type="GO" id="GO:0016491">
    <property type="term" value="F:oxidoreductase activity"/>
    <property type="evidence" value="ECO:0007669"/>
    <property type="project" value="UniProtKB-KW"/>
</dbReference>
<dbReference type="CDD" id="cd05233">
    <property type="entry name" value="SDR_c"/>
    <property type="match status" value="1"/>
</dbReference>
<sequence length="253" mass="27655">MRDFEGKVAIVTGASRRIGAATALEFGRRGASVAMTYLTNKDRAEALGRQIEEAGGRALVTRTDVRERSDIRALVDRTVEAFGGVDIMVNNARILHPRADFLEMDWERDMWPMLQVHLAAPFHCCQAVVPHMIKRGGGAILNVLSASFRRGEGELHAYAAAKSALRSLTLTLSNDLGPHGIRVNSVSPGVVETEEFKTRRTEEQRRQVVTATPMRRIGVPEDVAAAIAFLCSDRAGYITGEDVVIAGGRDNPF</sequence>
<gene>
    <name evidence="3" type="ORF">HYZ11_13855</name>
</gene>
<name>A0A932HZN8_UNCTE</name>
<dbReference type="Pfam" id="PF13561">
    <property type="entry name" value="adh_short_C2"/>
    <property type="match status" value="1"/>
</dbReference>